<dbReference type="AlphaFoldDB" id="A0A8S1TNA8"/>
<proteinExistence type="predicted"/>
<dbReference type="EMBL" id="CAJJDO010000024">
    <property type="protein sequence ID" value="CAD8153473.1"/>
    <property type="molecule type" value="Genomic_DNA"/>
</dbReference>
<name>A0A8S1TNA8_9CILI</name>
<sequence length="186" mass="21962">MKTTDYQKYLILQELYSVHSDRISEQFKQKKQQTRTQSCLFSQVNEVKCIIEEDTYAFVQLRKMLLIILSTSPQLISSGQYGCDHQSRLEKSKDNQLYFYLNDSHHEYSIELSIKSNLVPIILQKLKEDYSGIDLIHLGYIPYPIEDCDPDALLQKVLQEIQEQQQVLKILNKDKKIFFTLYKDDL</sequence>
<protein>
    <submittedName>
        <fullName evidence="1">Uncharacterized protein</fullName>
    </submittedName>
</protein>
<dbReference type="Proteomes" id="UP000689195">
    <property type="component" value="Unassembled WGS sequence"/>
</dbReference>
<evidence type="ECO:0000313" key="2">
    <source>
        <dbReference type="Proteomes" id="UP000689195"/>
    </source>
</evidence>
<keyword evidence="2" id="KW-1185">Reference proteome</keyword>
<organism evidence="1 2">
    <name type="scientific">Paramecium pentaurelia</name>
    <dbReference type="NCBI Taxonomy" id="43138"/>
    <lineage>
        <taxon>Eukaryota</taxon>
        <taxon>Sar</taxon>
        <taxon>Alveolata</taxon>
        <taxon>Ciliophora</taxon>
        <taxon>Intramacronucleata</taxon>
        <taxon>Oligohymenophorea</taxon>
        <taxon>Peniculida</taxon>
        <taxon>Parameciidae</taxon>
        <taxon>Paramecium</taxon>
    </lineage>
</organism>
<dbReference type="OrthoDB" id="308362at2759"/>
<comment type="caution">
    <text evidence="1">The sequence shown here is derived from an EMBL/GenBank/DDBJ whole genome shotgun (WGS) entry which is preliminary data.</text>
</comment>
<reference evidence="1" key="1">
    <citation type="submission" date="2021-01" db="EMBL/GenBank/DDBJ databases">
        <authorList>
            <consortium name="Genoscope - CEA"/>
            <person name="William W."/>
        </authorList>
    </citation>
    <scope>NUCLEOTIDE SEQUENCE</scope>
</reference>
<gene>
    <name evidence="1" type="ORF">PPENT_87.1.T0240240</name>
</gene>
<accession>A0A8S1TNA8</accession>
<evidence type="ECO:0000313" key="1">
    <source>
        <dbReference type="EMBL" id="CAD8153473.1"/>
    </source>
</evidence>